<dbReference type="OrthoDB" id="2365484at2759"/>
<name>A0A0L8G2C1_OCTBM</name>
<dbReference type="GO" id="GO:0003735">
    <property type="term" value="F:structural constituent of ribosome"/>
    <property type="evidence" value="ECO:0007669"/>
    <property type="project" value="InterPro"/>
</dbReference>
<gene>
    <name evidence="1" type="ORF">OCBIM_22001802mg</name>
</gene>
<dbReference type="STRING" id="37653.A0A0L8G2C1"/>
<dbReference type="InterPro" id="IPR001141">
    <property type="entry name" value="Ribosomal_eL27"/>
</dbReference>
<evidence type="ECO:0000313" key="1">
    <source>
        <dbReference type="EMBL" id="KOF71019.1"/>
    </source>
</evidence>
<dbReference type="Pfam" id="PF01777">
    <property type="entry name" value="Ribosomal_L27e"/>
    <property type="match status" value="1"/>
</dbReference>
<dbReference type="InterPro" id="IPR038655">
    <property type="entry name" value="Ribosomal_eL27_sf"/>
</dbReference>
<dbReference type="GO" id="GO:0005840">
    <property type="term" value="C:ribosome"/>
    <property type="evidence" value="ECO:0007669"/>
    <property type="project" value="InterPro"/>
</dbReference>
<reference evidence="1" key="1">
    <citation type="submission" date="2015-07" db="EMBL/GenBank/DDBJ databases">
        <title>MeaNS - Measles Nucleotide Surveillance Program.</title>
        <authorList>
            <person name="Tran T."/>
            <person name="Druce J."/>
        </authorList>
    </citation>
    <scope>NUCLEOTIDE SEQUENCE</scope>
    <source>
        <strain evidence="1">UCB-OBI-ISO-001</strain>
        <tissue evidence="1">Gonad</tissue>
    </source>
</reference>
<dbReference type="AlphaFoldDB" id="A0A0L8G2C1"/>
<protein>
    <submittedName>
        <fullName evidence="1">Uncharacterized protein</fullName>
    </submittedName>
</protein>
<proteinExistence type="predicted"/>
<accession>A0A0L8G2C1</accession>
<organism evidence="1">
    <name type="scientific">Octopus bimaculoides</name>
    <name type="common">California two-spotted octopus</name>
    <dbReference type="NCBI Taxonomy" id="37653"/>
    <lineage>
        <taxon>Eukaryota</taxon>
        <taxon>Metazoa</taxon>
        <taxon>Spiralia</taxon>
        <taxon>Lophotrochozoa</taxon>
        <taxon>Mollusca</taxon>
        <taxon>Cephalopoda</taxon>
        <taxon>Coleoidea</taxon>
        <taxon>Octopodiformes</taxon>
        <taxon>Octopoda</taxon>
        <taxon>Incirrata</taxon>
        <taxon>Octopodidae</taxon>
        <taxon>Octopus</taxon>
    </lineage>
</organism>
<dbReference type="EMBL" id="KQ424425">
    <property type="protein sequence ID" value="KOF71019.1"/>
    <property type="molecule type" value="Genomic_DNA"/>
</dbReference>
<sequence>MAKFLLGKLTVSHLRNSVDVILDKSQVKKNSFRDLALKRRTNREVKAKLEEWYKTGRNRWFFQKL</sequence>
<dbReference type="Gene3D" id="2.30.30.770">
    <property type="match status" value="1"/>
</dbReference>
<dbReference type="GO" id="GO:0006412">
    <property type="term" value="P:translation"/>
    <property type="evidence" value="ECO:0007669"/>
    <property type="project" value="InterPro"/>
</dbReference>